<evidence type="ECO:0000256" key="3">
    <source>
        <dbReference type="SAM" id="Phobius"/>
    </source>
</evidence>
<evidence type="ECO:0000256" key="2">
    <source>
        <dbReference type="ARBA" id="ARBA00022801"/>
    </source>
</evidence>
<organism evidence="5">
    <name type="scientific">marine sediment metagenome</name>
    <dbReference type="NCBI Taxonomy" id="412755"/>
    <lineage>
        <taxon>unclassified sequences</taxon>
        <taxon>metagenomes</taxon>
        <taxon>ecological metagenomes</taxon>
    </lineage>
</organism>
<comment type="similarity">
    <text evidence="1">Belongs to the sulfatase family.</text>
</comment>
<keyword evidence="3" id="KW-0812">Transmembrane</keyword>
<reference evidence="5" key="1">
    <citation type="journal article" date="2015" name="Nature">
        <title>Complex archaea that bridge the gap between prokaryotes and eukaryotes.</title>
        <authorList>
            <person name="Spang A."/>
            <person name="Saw J.H."/>
            <person name="Jorgensen S.L."/>
            <person name="Zaremba-Niedzwiedzka K."/>
            <person name="Martijn J."/>
            <person name="Lind A.E."/>
            <person name="van Eijk R."/>
            <person name="Schleper C."/>
            <person name="Guy L."/>
            <person name="Ettema T.J."/>
        </authorList>
    </citation>
    <scope>NUCLEOTIDE SEQUENCE</scope>
</reference>
<feature type="non-terminal residue" evidence="5">
    <location>
        <position position="454"/>
    </location>
</feature>
<feature type="transmembrane region" description="Helical" evidence="3">
    <location>
        <begin position="62"/>
        <end position="80"/>
    </location>
</feature>
<dbReference type="InterPro" id="IPR050738">
    <property type="entry name" value="Sulfatase"/>
</dbReference>
<sequence length="454" mass="51172">TVASTWIWVLSTRHYPNMPSGFIQHNSVLMADITFYLLSGLMVASCLASLYFLSNSKPRKRALGITVVTLAFIACLPMLIPGTNAKITSWDRTGAPNVLIIGIDSLRPDETGYFGSDGELTPNIDEFLAHSTVYPDAYTPYARTFPAWMSILTGKEPVNHKGRFNLIDHSYLDKTQTISWWLKKQGYRTVYGFDERRFNNIDESFGYDAIVGPKPGALGFVLGQYDHPMVNLLSNTIVGKYLFPEMYLNRGRAGNYDPERYNDAIMEEILLDTSKPLFLTAHFLLPHFPWFSREVEDLEKFEMPVEPADKFAYQYRMMLKQVDRQFGQFMAQLESAGVLKNTHVFLLSDHGDGFKFDKDVLTPARGDMPFEVETNTRGHATNVLNLGQYKVLLAARSYGSDKFHPGDIEGNTSLVDIVPTILDVLSMSTVDKDIDGLSLLSSTIAERDSRSLFL</sequence>
<dbReference type="GO" id="GO:0004065">
    <property type="term" value="F:arylsulfatase activity"/>
    <property type="evidence" value="ECO:0007669"/>
    <property type="project" value="TreeGrafter"/>
</dbReference>
<keyword evidence="2" id="KW-0378">Hydrolase</keyword>
<dbReference type="Gene3D" id="3.40.720.10">
    <property type="entry name" value="Alkaline Phosphatase, subunit A"/>
    <property type="match status" value="1"/>
</dbReference>
<dbReference type="AlphaFoldDB" id="A0A0F9CR95"/>
<feature type="domain" description="Sulfatase N-terminal" evidence="4">
    <location>
        <begin position="96"/>
        <end position="425"/>
    </location>
</feature>
<dbReference type="EMBL" id="LAZR01045332">
    <property type="protein sequence ID" value="KKK99121.1"/>
    <property type="molecule type" value="Genomic_DNA"/>
</dbReference>
<dbReference type="SUPFAM" id="SSF53649">
    <property type="entry name" value="Alkaline phosphatase-like"/>
    <property type="match status" value="1"/>
</dbReference>
<proteinExistence type="inferred from homology"/>
<evidence type="ECO:0000259" key="4">
    <source>
        <dbReference type="Pfam" id="PF00884"/>
    </source>
</evidence>
<keyword evidence="3" id="KW-1133">Transmembrane helix</keyword>
<feature type="non-terminal residue" evidence="5">
    <location>
        <position position="1"/>
    </location>
</feature>
<feature type="transmembrane region" description="Helical" evidence="3">
    <location>
        <begin position="33"/>
        <end position="53"/>
    </location>
</feature>
<accession>A0A0F9CR95</accession>
<evidence type="ECO:0000256" key="1">
    <source>
        <dbReference type="ARBA" id="ARBA00008779"/>
    </source>
</evidence>
<evidence type="ECO:0000313" key="5">
    <source>
        <dbReference type="EMBL" id="KKK99121.1"/>
    </source>
</evidence>
<gene>
    <name evidence="5" type="ORF">LCGC14_2635920</name>
</gene>
<name>A0A0F9CR95_9ZZZZ</name>
<dbReference type="InterPro" id="IPR017850">
    <property type="entry name" value="Alkaline_phosphatase_core_sf"/>
</dbReference>
<dbReference type="Pfam" id="PF00884">
    <property type="entry name" value="Sulfatase"/>
    <property type="match status" value="1"/>
</dbReference>
<dbReference type="PANTHER" id="PTHR42693:SF53">
    <property type="entry name" value="ENDO-4-O-SULFATASE"/>
    <property type="match status" value="1"/>
</dbReference>
<comment type="caution">
    <text evidence="5">The sequence shown here is derived from an EMBL/GenBank/DDBJ whole genome shotgun (WGS) entry which is preliminary data.</text>
</comment>
<dbReference type="PANTHER" id="PTHR42693">
    <property type="entry name" value="ARYLSULFATASE FAMILY MEMBER"/>
    <property type="match status" value="1"/>
</dbReference>
<protein>
    <recommendedName>
        <fullName evidence="4">Sulfatase N-terminal domain-containing protein</fullName>
    </recommendedName>
</protein>
<dbReference type="InterPro" id="IPR000917">
    <property type="entry name" value="Sulfatase_N"/>
</dbReference>
<keyword evidence="3" id="KW-0472">Membrane</keyword>